<dbReference type="GO" id="GO:0004497">
    <property type="term" value="F:monooxygenase activity"/>
    <property type="evidence" value="ECO:0007669"/>
    <property type="project" value="InterPro"/>
</dbReference>
<dbReference type="RefSeq" id="XP_033386902.1">
    <property type="nucleotide sequence ID" value="XM_033530284.1"/>
</dbReference>
<keyword evidence="1" id="KW-0349">Heme</keyword>
<dbReference type="EMBL" id="ML978067">
    <property type="protein sequence ID" value="KAF2018563.1"/>
    <property type="molecule type" value="Genomic_DNA"/>
</dbReference>
<feature type="binding site" description="axial binding residue" evidence="1">
    <location>
        <position position="486"/>
    </location>
    <ligand>
        <name>heme</name>
        <dbReference type="ChEBI" id="CHEBI:30413"/>
    </ligand>
    <ligandPart>
        <name>Fe</name>
        <dbReference type="ChEBI" id="CHEBI:18248"/>
    </ligandPart>
</feature>
<dbReference type="InterPro" id="IPR001128">
    <property type="entry name" value="Cyt_P450"/>
</dbReference>
<evidence type="ECO:0000256" key="1">
    <source>
        <dbReference type="PIRSR" id="PIRSR602401-1"/>
    </source>
</evidence>
<dbReference type="SUPFAM" id="SSF48264">
    <property type="entry name" value="Cytochrome P450"/>
    <property type="match status" value="1"/>
</dbReference>
<dbReference type="PRINTS" id="PR00463">
    <property type="entry name" value="EP450I"/>
</dbReference>
<accession>A0A6A5Y059</accession>
<comment type="cofactor">
    <cofactor evidence="1">
        <name>heme</name>
        <dbReference type="ChEBI" id="CHEBI:30413"/>
    </cofactor>
</comment>
<sequence>MDKPFAAAWNGPGAAMLSGIAFHLSIRSIEFELIMFHFLSACTAAFAGTIYTVGLVRALLLVTSFNIGLFSSIGFYRLVFHRCRNFPGPLAAKLTRFYATRLAAKDLQYYKELAKLHEQYGDFVRTGPREICILDKSAVSLIYGPNSKTLKSTWYGQTGNDPKKCSIHMTRDFNGHRIRKRAWDKGFSVKALGTYEPRVKDKADLFMKQLHKNAGRPMDVSAWAMYFSFDVMGEVGFGKDFNNLISGEEHPAIKAVHDHMAMLGVLSTVPWLLNILGSIPGAAAGYSEFFSFCAGQMREKHANWDNELYPQDIVSWLLKAVKEGDISASPSATALEDDSRVVIIAGSETTATTLAGILFYLAKCPEKQEKLQRLLDEAMPGGYSEWSYEKARSVPYVDDFINEALRLRPALLTGGPRETPAEGIQIGDTYIPGKTNVLISTYQIQRDPRWWKQSLEFIPERFGERREEMGTADAPFMPFSLGHYGCPGKNLAQMSLRISLSAIVQNFDVSFAPGETGENFDNGALDTFTVTLPPLHLHFHPRKGVRGPRIPRENSIMA</sequence>
<dbReference type="PANTHER" id="PTHR24305">
    <property type="entry name" value="CYTOCHROME P450"/>
    <property type="match status" value="1"/>
</dbReference>
<evidence type="ECO:0000256" key="2">
    <source>
        <dbReference type="SAM" id="Phobius"/>
    </source>
</evidence>
<dbReference type="GeneID" id="54287681"/>
<gene>
    <name evidence="3" type="ORF">BU24DRAFT_439124</name>
</gene>
<keyword evidence="2" id="KW-0812">Transmembrane</keyword>
<dbReference type="Pfam" id="PF00067">
    <property type="entry name" value="p450"/>
    <property type="match status" value="1"/>
</dbReference>
<feature type="transmembrane region" description="Helical" evidence="2">
    <location>
        <begin position="6"/>
        <end position="26"/>
    </location>
</feature>
<dbReference type="PRINTS" id="PR00385">
    <property type="entry name" value="P450"/>
</dbReference>
<keyword evidence="2" id="KW-0472">Membrane</keyword>
<proteinExistence type="predicted"/>
<dbReference type="PANTHER" id="PTHR24305:SF78">
    <property type="entry name" value="P450, PUTATIVE (EUROFUNG)-RELATED"/>
    <property type="match status" value="1"/>
</dbReference>
<dbReference type="Gene3D" id="1.10.630.10">
    <property type="entry name" value="Cytochrome P450"/>
    <property type="match status" value="1"/>
</dbReference>
<keyword evidence="4" id="KW-1185">Reference proteome</keyword>
<organism evidence="3 4">
    <name type="scientific">Aaosphaeria arxii CBS 175.79</name>
    <dbReference type="NCBI Taxonomy" id="1450172"/>
    <lineage>
        <taxon>Eukaryota</taxon>
        <taxon>Fungi</taxon>
        <taxon>Dikarya</taxon>
        <taxon>Ascomycota</taxon>
        <taxon>Pezizomycotina</taxon>
        <taxon>Dothideomycetes</taxon>
        <taxon>Pleosporomycetidae</taxon>
        <taxon>Pleosporales</taxon>
        <taxon>Pleosporales incertae sedis</taxon>
        <taxon>Aaosphaeria</taxon>
    </lineage>
</organism>
<dbReference type="GO" id="GO:0020037">
    <property type="term" value="F:heme binding"/>
    <property type="evidence" value="ECO:0007669"/>
    <property type="project" value="InterPro"/>
</dbReference>
<keyword evidence="1" id="KW-0408">Iron</keyword>
<keyword evidence="2" id="KW-1133">Transmembrane helix</keyword>
<dbReference type="InterPro" id="IPR002401">
    <property type="entry name" value="Cyt_P450_E_grp-I"/>
</dbReference>
<dbReference type="AlphaFoldDB" id="A0A6A5Y059"/>
<keyword evidence="1" id="KW-0479">Metal-binding</keyword>
<evidence type="ECO:0000313" key="4">
    <source>
        <dbReference type="Proteomes" id="UP000799778"/>
    </source>
</evidence>
<feature type="transmembrane region" description="Helical" evidence="2">
    <location>
        <begin position="59"/>
        <end position="79"/>
    </location>
</feature>
<dbReference type="OrthoDB" id="6692864at2759"/>
<reference evidence="3" key="1">
    <citation type="journal article" date="2020" name="Stud. Mycol.">
        <title>101 Dothideomycetes genomes: a test case for predicting lifestyles and emergence of pathogens.</title>
        <authorList>
            <person name="Haridas S."/>
            <person name="Albert R."/>
            <person name="Binder M."/>
            <person name="Bloem J."/>
            <person name="Labutti K."/>
            <person name="Salamov A."/>
            <person name="Andreopoulos B."/>
            <person name="Baker S."/>
            <person name="Barry K."/>
            <person name="Bills G."/>
            <person name="Bluhm B."/>
            <person name="Cannon C."/>
            <person name="Castanera R."/>
            <person name="Culley D."/>
            <person name="Daum C."/>
            <person name="Ezra D."/>
            <person name="Gonzalez J."/>
            <person name="Henrissat B."/>
            <person name="Kuo A."/>
            <person name="Liang C."/>
            <person name="Lipzen A."/>
            <person name="Lutzoni F."/>
            <person name="Magnuson J."/>
            <person name="Mondo S."/>
            <person name="Nolan M."/>
            <person name="Ohm R."/>
            <person name="Pangilinan J."/>
            <person name="Park H.-J."/>
            <person name="Ramirez L."/>
            <person name="Alfaro M."/>
            <person name="Sun H."/>
            <person name="Tritt A."/>
            <person name="Yoshinaga Y."/>
            <person name="Zwiers L.-H."/>
            <person name="Turgeon B."/>
            <person name="Goodwin S."/>
            <person name="Spatafora J."/>
            <person name="Crous P."/>
            <person name="Grigoriev I."/>
        </authorList>
    </citation>
    <scope>NUCLEOTIDE SEQUENCE</scope>
    <source>
        <strain evidence="3">CBS 175.79</strain>
    </source>
</reference>
<dbReference type="GO" id="GO:0016705">
    <property type="term" value="F:oxidoreductase activity, acting on paired donors, with incorporation or reduction of molecular oxygen"/>
    <property type="evidence" value="ECO:0007669"/>
    <property type="project" value="InterPro"/>
</dbReference>
<name>A0A6A5Y059_9PLEO</name>
<dbReference type="InterPro" id="IPR036396">
    <property type="entry name" value="Cyt_P450_sf"/>
</dbReference>
<feature type="transmembrane region" description="Helical" evidence="2">
    <location>
        <begin position="33"/>
        <end position="53"/>
    </location>
</feature>
<evidence type="ECO:0000313" key="3">
    <source>
        <dbReference type="EMBL" id="KAF2018563.1"/>
    </source>
</evidence>
<dbReference type="InterPro" id="IPR050121">
    <property type="entry name" value="Cytochrome_P450_monoxygenase"/>
</dbReference>
<protein>
    <submittedName>
        <fullName evidence="3">Cytochrome P450</fullName>
    </submittedName>
</protein>
<dbReference type="CDD" id="cd11061">
    <property type="entry name" value="CYP67-like"/>
    <property type="match status" value="1"/>
</dbReference>
<dbReference type="Proteomes" id="UP000799778">
    <property type="component" value="Unassembled WGS sequence"/>
</dbReference>
<dbReference type="GO" id="GO:0005506">
    <property type="term" value="F:iron ion binding"/>
    <property type="evidence" value="ECO:0007669"/>
    <property type="project" value="InterPro"/>
</dbReference>